<proteinExistence type="predicted"/>
<protein>
    <submittedName>
        <fullName evidence="2">Uncharacterized protein</fullName>
    </submittedName>
</protein>
<dbReference type="AlphaFoldDB" id="A0A146KYA5"/>
<dbReference type="EMBL" id="GDHC01018617">
    <property type="protein sequence ID" value="JAQ00012.1"/>
    <property type="molecule type" value="Transcribed_RNA"/>
</dbReference>
<accession>A0A146KYA5</accession>
<name>A0A146KYA5_LYGHE</name>
<feature type="compositionally biased region" description="Basic and acidic residues" evidence="1">
    <location>
        <begin position="18"/>
        <end position="34"/>
    </location>
</feature>
<feature type="region of interest" description="Disordered" evidence="1">
    <location>
        <begin position="1"/>
        <end position="67"/>
    </location>
</feature>
<gene>
    <name evidence="2" type="ORF">g.17091</name>
</gene>
<evidence type="ECO:0000256" key="1">
    <source>
        <dbReference type="SAM" id="MobiDB-lite"/>
    </source>
</evidence>
<organism evidence="2">
    <name type="scientific">Lygus hesperus</name>
    <name type="common">Western plant bug</name>
    <dbReference type="NCBI Taxonomy" id="30085"/>
    <lineage>
        <taxon>Eukaryota</taxon>
        <taxon>Metazoa</taxon>
        <taxon>Ecdysozoa</taxon>
        <taxon>Arthropoda</taxon>
        <taxon>Hexapoda</taxon>
        <taxon>Insecta</taxon>
        <taxon>Pterygota</taxon>
        <taxon>Neoptera</taxon>
        <taxon>Paraneoptera</taxon>
        <taxon>Hemiptera</taxon>
        <taxon>Heteroptera</taxon>
        <taxon>Panheteroptera</taxon>
        <taxon>Cimicomorpha</taxon>
        <taxon>Miridae</taxon>
        <taxon>Mirini</taxon>
        <taxon>Lygus</taxon>
    </lineage>
</organism>
<feature type="non-terminal residue" evidence="2">
    <location>
        <position position="1"/>
    </location>
</feature>
<reference evidence="2" key="1">
    <citation type="journal article" date="2016" name="Gigascience">
        <title>De novo construction of an expanded transcriptome assembly for the western tarnished plant bug, Lygus hesperus.</title>
        <authorList>
            <person name="Tassone E.E."/>
            <person name="Geib S.M."/>
            <person name="Hall B."/>
            <person name="Fabrick J.A."/>
            <person name="Brent C.S."/>
            <person name="Hull J.J."/>
        </authorList>
    </citation>
    <scope>NUCLEOTIDE SEQUENCE</scope>
</reference>
<evidence type="ECO:0000313" key="2">
    <source>
        <dbReference type="EMBL" id="JAQ00012.1"/>
    </source>
</evidence>
<sequence>DDDDDDDDGDNKGGQQRRHGDRECVGEEMKRHDGTPITSANDVNIQDINAVGGGGRNHPQAHQDEDEDDNYLDFLDEYDLETVTTPLDLDNPYKHFLIAMETFAQRDGMLYREFTETLMTTASKAQDLVAFSRKAAIEFEREERNQIEAGNY</sequence>
<feature type="compositionally biased region" description="Polar residues" evidence="1">
    <location>
        <begin position="36"/>
        <end position="47"/>
    </location>
</feature>